<accession>A0AAD3TDL8</accession>
<comment type="caution">
    <text evidence="2">The sequence shown here is derived from an EMBL/GenBank/DDBJ whole genome shotgun (WGS) entry which is preliminary data.</text>
</comment>
<dbReference type="EMBL" id="BSYO01000032">
    <property type="protein sequence ID" value="GMH26989.1"/>
    <property type="molecule type" value="Genomic_DNA"/>
</dbReference>
<evidence type="ECO:0000313" key="2">
    <source>
        <dbReference type="EMBL" id="GMH26989.1"/>
    </source>
</evidence>
<dbReference type="AlphaFoldDB" id="A0AAD3TDL8"/>
<reference evidence="2" key="1">
    <citation type="submission" date="2023-05" db="EMBL/GenBank/DDBJ databases">
        <title>Nepenthes gracilis genome sequencing.</title>
        <authorList>
            <person name="Fukushima K."/>
        </authorList>
    </citation>
    <scope>NUCLEOTIDE SEQUENCE</scope>
    <source>
        <strain evidence="2">SING2019-196</strain>
    </source>
</reference>
<evidence type="ECO:0000256" key="1">
    <source>
        <dbReference type="SAM" id="MobiDB-lite"/>
    </source>
</evidence>
<feature type="region of interest" description="Disordered" evidence="1">
    <location>
        <begin position="27"/>
        <end position="57"/>
    </location>
</feature>
<feature type="compositionally biased region" description="Polar residues" evidence="1">
    <location>
        <begin position="27"/>
        <end position="43"/>
    </location>
</feature>
<name>A0AAD3TDL8_NEPGR</name>
<sequence length="70" mass="7625">MAYLDAFVKRTKLSGELKLAMPMTPKSLSSVFSPPKNPSSLGLATNAPRAPEHHWDSKTGTIVSAHHILR</sequence>
<keyword evidence="3" id="KW-1185">Reference proteome</keyword>
<evidence type="ECO:0000313" key="3">
    <source>
        <dbReference type="Proteomes" id="UP001279734"/>
    </source>
</evidence>
<protein>
    <submittedName>
        <fullName evidence="2">Uncharacterized protein</fullName>
    </submittedName>
</protein>
<gene>
    <name evidence="2" type="ORF">Nepgr_028832</name>
</gene>
<dbReference type="Proteomes" id="UP001279734">
    <property type="component" value="Unassembled WGS sequence"/>
</dbReference>
<proteinExistence type="predicted"/>
<organism evidence="2 3">
    <name type="scientific">Nepenthes gracilis</name>
    <name type="common">Slender pitcher plant</name>
    <dbReference type="NCBI Taxonomy" id="150966"/>
    <lineage>
        <taxon>Eukaryota</taxon>
        <taxon>Viridiplantae</taxon>
        <taxon>Streptophyta</taxon>
        <taxon>Embryophyta</taxon>
        <taxon>Tracheophyta</taxon>
        <taxon>Spermatophyta</taxon>
        <taxon>Magnoliopsida</taxon>
        <taxon>eudicotyledons</taxon>
        <taxon>Gunneridae</taxon>
        <taxon>Pentapetalae</taxon>
        <taxon>Caryophyllales</taxon>
        <taxon>Nepenthaceae</taxon>
        <taxon>Nepenthes</taxon>
    </lineage>
</organism>